<reference evidence="2" key="1">
    <citation type="submission" date="2017-04" db="EMBL/GenBank/DDBJ databases">
        <title>Unexpected and diverse lifestyles within the genus Limnohabitans.</title>
        <authorList>
            <person name="Kasalicky V."/>
            <person name="Mehrshad M."/>
            <person name="Andrei S.-A."/>
            <person name="Salcher M."/>
            <person name="Kratochvilova H."/>
            <person name="Simek K."/>
            <person name="Ghai R."/>
        </authorList>
    </citation>
    <scope>NUCLEOTIDE SEQUENCE [LARGE SCALE GENOMIC DNA]</scope>
    <source>
        <strain evidence="2">II-D5</strain>
    </source>
</reference>
<keyword evidence="3" id="KW-1185">Reference proteome</keyword>
<keyword evidence="2" id="KW-0808">Transferase</keyword>
<dbReference type="InterPro" id="IPR029063">
    <property type="entry name" value="SAM-dependent_MTases_sf"/>
</dbReference>
<feature type="transmembrane region" description="Helical" evidence="1">
    <location>
        <begin position="12"/>
        <end position="29"/>
    </location>
</feature>
<dbReference type="EMBL" id="LFYT02000030">
    <property type="protein sequence ID" value="PVE41415.1"/>
    <property type="molecule type" value="Genomic_DNA"/>
</dbReference>
<dbReference type="PANTHER" id="PTHR14614">
    <property type="entry name" value="HEPATOCELLULAR CARCINOMA-ASSOCIATED ANTIGEN"/>
    <property type="match status" value="1"/>
</dbReference>
<evidence type="ECO:0000256" key="1">
    <source>
        <dbReference type="SAM" id="Phobius"/>
    </source>
</evidence>
<name>A0A2T7U9P3_9BURK</name>
<dbReference type="OrthoDB" id="264333at2"/>
<dbReference type="CDD" id="cd02440">
    <property type="entry name" value="AdoMet_MTases"/>
    <property type="match status" value="1"/>
</dbReference>
<comment type="caution">
    <text evidence="2">The sequence shown here is derived from an EMBL/GenBank/DDBJ whole genome shotgun (WGS) entry which is preliminary data.</text>
</comment>
<dbReference type="GO" id="GO:0008168">
    <property type="term" value="F:methyltransferase activity"/>
    <property type="evidence" value="ECO:0007669"/>
    <property type="project" value="UniProtKB-KW"/>
</dbReference>
<keyword evidence="1" id="KW-0472">Membrane</keyword>
<protein>
    <submittedName>
        <fullName evidence="2">SAM-dependent methyltransferase</fullName>
    </submittedName>
</protein>
<proteinExistence type="predicted"/>
<dbReference type="Pfam" id="PF10294">
    <property type="entry name" value="Methyltransf_16"/>
    <property type="match status" value="1"/>
</dbReference>
<keyword evidence="1" id="KW-0812">Transmembrane</keyword>
<evidence type="ECO:0000313" key="2">
    <source>
        <dbReference type="EMBL" id="PVE41415.1"/>
    </source>
</evidence>
<gene>
    <name evidence="2" type="ORF">H663_017170</name>
</gene>
<dbReference type="AlphaFoldDB" id="A0A2T7U9P3"/>
<organism evidence="2 3">
    <name type="scientific">Limnohabitans planktonicus II-D5</name>
    <dbReference type="NCBI Taxonomy" id="1293045"/>
    <lineage>
        <taxon>Bacteria</taxon>
        <taxon>Pseudomonadati</taxon>
        <taxon>Pseudomonadota</taxon>
        <taxon>Betaproteobacteria</taxon>
        <taxon>Burkholderiales</taxon>
        <taxon>Comamonadaceae</taxon>
        <taxon>Limnohabitans</taxon>
    </lineage>
</organism>
<sequence length="262" mass="28557">MQGCTVQLSQRLLIFGICAATIVCLHPSSPGYLTQQHSVAIAGVDNLLIRSLLDNNQFYDPLDEALNLGISSANWPLFGLLWPSGQHMAERMAKRPVSVERILEIGCGLGLASLVAHRRGASVTASDCHPLAHAFLDENTRLNGLSPIAYCHGLWGKAALREDGLPVLTTAQDALPSGVFDLIMGSDILYERDDEGTLASFIHAHAASRSEIWVVDPNRGNRAAFHKQMASLGFARHEQVLDQPPHEGLPGYKGRMLTYTRE</sequence>
<dbReference type="SUPFAM" id="SSF53335">
    <property type="entry name" value="S-adenosyl-L-methionine-dependent methyltransferases"/>
    <property type="match status" value="1"/>
</dbReference>
<dbReference type="GO" id="GO:0032259">
    <property type="term" value="P:methylation"/>
    <property type="evidence" value="ECO:0007669"/>
    <property type="project" value="UniProtKB-KW"/>
</dbReference>
<dbReference type="InterPro" id="IPR019410">
    <property type="entry name" value="Methyltransf_16"/>
</dbReference>
<accession>A0A2T7U9P3</accession>
<dbReference type="Gene3D" id="3.40.50.150">
    <property type="entry name" value="Vaccinia Virus protein VP39"/>
    <property type="match status" value="1"/>
</dbReference>
<dbReference type="Proteomes" id="UP000037507">
    <property type="component" value="Unassembled WGS sequence"/>
</dbReference>
<evidence type="ECO:0000313" key="3">
    <source>
        <dbReference type="Proteomes" id="UP000037507"/>
    </source>
</evidence>
<keyword evidence="1" id="KW-1133">Transmembrane helix</keyword>
<keyword evidence="2" id="KW-0489">Methyltransferase</keyword>